<organism evidence="2 3">
    <name type="scientific">Solanum commersonii</name>
    <name type="common">Commerson's wild potato</name>
    <name type="synonym">Commerson's nightshade</name>
    <dbReference type="NCBI Taxonomy" id="4109"/>
    <lineage>
        <taxon>Eukaryota</taxon>
        <taxon>Viridiplantae</taxon>
        <taxon>Streptophyta</taxon>
        <taxon>Embryophyta</taxon>
        <taxon>Tracheophyta</taxon>
        <taxon>Spermatophyta</taxon>
        <taxon>Magnoliopsida</taxon>
        <taxon>eudicotyledons</taxon>
        <taxon>Gunneridae</taxon>
        <taxon>Pentapetalae</taxon>
        <taxon>asterids</taxon>
        <taxon>lamiids</taxon>
        <taxon>Solanales</taxon>
        <taxon>Solanaceae</taxon>
        <taxon>Solanoideae</taxon>
        <taxon>Solaneae</taxon>
        <taxon>Solanum</taxon>
    </lineage>
</organism>
<evidence type="ECO:0000313" key="3">
    <source>
        <dbReference type="Proteomes" id="UP000824120"/>
    </source>
</evidence>
<sequence>MTKTNGSVYLIVCTIDDLSVDEIDSRELEDNVKDIKHDSKKSALTKVAFTEKNAKVAEPKKEPTSNKDDDDSEDDSDNEDGSDDVSSDVPIAMDFYGP</sequence>
<name>A0A9J5X1Q6_SOLCO</name>
<accession>A0A9J5X1Q6</accession>
<feature type="compositionally biased region" description="Basic and acidic residues" evidence="1">
    <location>
        <begin position="52"/>
        <end position="67"/>
    </location>
</feature>
<keyword evidence="3" id="KW-1185">Reference proteome</keyword>
<proteinExistence type="predicted"/>
<protein>
    <submittedName>
        <fullName evidence="2">Uncharacterized protein</fullName>
    </submittedName>
</protein>
<reference evidence="2 3" key="1">
    <citation type="submission" date="2020-09" db="EMBL/GenBank/DDBJ databases">
        <title>De no assembly of potato wild relative species, Solanum commersonii.</title>
        <authorList>
            <person name="Cho K."/>
        </authorList>
    </citation>
    <scope>NUCLEOTIDE SEQUENCE [LARGE SCALE GENOMIC DNA]</scope>
    <source>
        <strain evidence="2">LZ3.2</strain>
        <tissue evidence="2">Leaf</tissue>
    </source>
</reference>
<dbReference type="Proteomes" id="UP000824120">
    <property type="component" value="Chromosome 10"/>
</dbReference>
<dbReference type="EMBL" id="JACXVP010000010">
    <property type="protein sequence ID" value="KAG5582043.1"/>
    <property type="molecule type" value="Genomic_DNA"/>
</dbReference>
<comment type="caution">
    <text evidence="2">The sequence shown here is derived from an EMBL/GenBank/DDBJ whole genome shotgun (WGS) entry which is preliminary data.</text>
</comment>
<evidence type="ECO:0000256" key="1">
    <source>
        <dbReference type="SAM" id="MobiDB-lite"/>
    </source>
</evidence>
<gene>
    <name evidence="2" type="ORF">H5410_052670</name>
</gene>
<feature type="region of interest" description="Disordered" evidence="1">
    <location>
        <begin position="48"/>
        <end position="98"/>
    </location>
</feature>
<evidence type="ECO:0000313" key="2">
    <source>
        <dbReference type="EMBL" id="KAG5582043.1"/>
    </source>
</evidence>
<dbReference type="AlphaFoldDB" id="A0A9J5X1Q6"/>
<feature type="compositionally biased region" description="Acidic residues" evidence="1">
    <location>
        <begin position="68"/>
        <end position="86"/>
    </location>
</feature>